<evidence type="ECO:0000313" key="5">
    <source>
        <dbReference type="Proteomes" id="UP000008461"/>
    </source>
</evidence>
<evidence type="ECO:0000259" key="3">
    <source>
        <dbReference type="Pfam" id="PF01370"/>
    </source>
</evidence>
<protein>
    <submittedName>
        <fullName evidence="4">NAD-dependent epimerase/dehydratase</fullName>
    </submittedName>
</protein>
<name>F4KRQ2_HALH1</name>
<dbReference type="SUPFAM" id="SSF51735">
    <property type="entry name" value="NAD(P)-binding Rossmann-fold domains"/>
    <property type="match status" value="1"/>
</dbReference>
<dbReference type="Gene3D" id="3.40.50.720">
    <property type="entry name" value="NAD(P)-binding Rossmann-like Domain"/>
    <property type="match status" value="1"/>
</dbReference>
<keyword evidence="1" id="KW-0560">Oxidoreductase</keyword>
<comment type="similarity">
    <text evidence="2">Belongs to the NAD(P)-dependent epimerase/dehydratase family. Dihydroflavonol-4-reductase subfamily.</text>
</comment>
<proteinExistence type="inferred from homology"/>
<feature type="domain" description="NAD-dependent epimerase/dehydratase" evidence="3">
    <location>
        <begin position="10"/>
        <end position="253"/>
    </location>
</feature>
<sequence length="346" mass="38817">MQSFDQTLPILITGGSGYLASWIVKYLVEAGYYVRTTVRSLKDERKIGHLRRIAAAGPGRLEFYEADLMRHGDFNTPMRGCEIVIHTASPFLLGKINNPQQQLIDPALEGTKNVLYSASEIKSVRRVVYTSSAVAIYAEAREIMDQPKGTFTEQNWNLISDLQYDPYAYSKTLAEKEAWVIAQSQKQWDLVTINPTFLLGPTLSGRTDNVSISTIQQLMNGELRQGAPQLYFGVADVRDAAQAHLLAAFTPEASGRYLISAQTMSILEMAEIMRDHFGEAFKLPKKPISNWLLYLIGPWLGFNHRFLRGNLGYVPQFDASRSIEELGLSYRPVEETIVDTVEGLAE</sequence>
<evidence type="ECO:0000313" key="4">
    <source>
        <dbReference type="EMBL" id="AEE50006.1"/>
    </source>
</evidence>
<reference key="2">
    <citation type="submission" date="2011-04" db="EMBL/GenBank/DDBJ databases">
        <title>Complete sequence of chromosome of Haliscomenobacter hydrossis DSM 1100.</title>
        <authorList>
            <consortium name="US DOE Joint Genome Institute (JGI-PGF)"/>
            <person name="Lucas S."/>
            <person name="Han J."/>
            <person name="Lapidus A."/>
            <person name="Bruce D."/>
            <person name="Goodwin L."/>
            <person name="Pitluck S."/>
            <person name="Peters L."/>
            <person name="Kyrpides N."/>
            <person name="Mavromatis K."/>
            <person name="Ivanova N."/>
            <person name="Ovchinnikova G."/>
            <person name="Pagani I."/>
            <person name="Daligault H."/>
            <person name="Detter J.C."/>
            <person name="Han C."/>
            <person name="Land M."/>
            <person name="Hauser L."/>
            <person name="Markowitz V."/>
            <person name="Cheng J.-F."/>
            <person name="Hugenholtz P."/>
            <person name="Woyke T."/>
            <person name="Wu D."/>
            <person name="Verbarg S."/>
            <person name="Frueling A."/>
            <person name="Brambilla E."/>
            <person name="Klenk H.-P."/>
            <person name="Eisen J.A."/>
        </authorList>
    </citation>
    <scope>NUCLEOTIDE SEQUENCE</scope>
    <source>
        <strain>DSM 1100</strain>
    </source>
</reference>
<gene>
    <name evidence="4" type="ordered locus">Halhy_2121</name>
</gene>
<accession>F4KRQ2</accession>
<dbReference type="InterPro" id="IPR001509">
    <property type="entry name" value="Epimerase_deHydtase"/>
</dbReference>
<organism evidence="4 5">
    <name type="scientific">Haliscomenobacter hydrossis (strain ATCC 27775 / DSM 1100 / LMG 10767 / O)</name>
    <dbReference type="NCBI Taxonomy" id="760192"/>
    <lineage>
        <taxon>Bacteria</taxon>
        <taxon>Pseudomonadati</taxon>
        <taxon>Bacteroidota</taxon>
        <taxon>Saprospiria</taxon>
        <taxon>Saprospirales</taxon>
        <taxon>Haliscomenobacteraceae</taxon>
        <taxon>Haliscomenobacter</taxon>
    </lineage>
</organism>
<dbReference type="RefSeq" id="WP_013764559.1">
    <property type="nucleotide sequence ID" value="NC_015510.1"/>
</dbReference>
<evidence type="ECO:0000256" key="1">
    <source>
        <dbReference type="ARBA" id="ARBA00023002"/>
    </source>
</evidence>
<dbReference type="FunFam" id="3.40.50.720:FF:000085">
    <property type="entry name" value="Dihydroflavonol reductase"/>
    <property type="match status" value="1"/>
</dbReference>
<dbReference type="GO" id="GO:0016616">
    <property type="term" value="F:oxidoreductase activity, acting on the CH-OH group of donors, NAD or NADP as acceptor"/>
    <property type="evidence" value="ECO:0007669"/>
    <property type="project" value="TreeGrafter"/>
</dbReference>
<dbReference type="KEGG" id="hhy:Halhy_2121"/>
<dbReference type="Pfam" id="PF01370">
    <property type="entry name" value="Epimerase"/>
    <property type="match status" value="1"/>
</dbReference>
<dbReference type="OrthoDB" id="9778052at2"/>
<dbReference type="InterPro" id="IPR050425">
    <property type="entry name" value="NAD(P)_dehydrat-like"/>
</dbReference>
<dbReference type="Proteomes" id="UP000008461">
    <property type="component" value="Chromosome"/>
</dbReference>
<dbReference type="STRING" id="760192.Halhy_2121"/>
<dbReference type="EMBL" id="CP002691">
    <property type="protein sequence ID" value="AEE50006.1"/>
    <property type="molecule type" value="Genomic_DNA"/>
</dbReference>
<dbReference type="AlphaFoldDB" id="F4KRQ2"/>
<evidence type="ECO:0000256" key="2">
    <source>
        <dbReference type="ARBA" id="ARBA00023445"/>
    </source>
</evidence>
<keyword evidence="5" id="KW-1185">Reference proteome</keyword>
<dbReference type="InterPro" id="IPR036291">
    <property type="entry name" value="NAD(P)-bd_dom_sf"/>
</dbReference>
<reference evidence="4 5" key="1">
    <citation type="journal article" date="2011" name="Stand. Genomic Sci.">
        <title>Complete genome sequence of Haliscomenobacter hydrossis type strain (O).</title>
        <authorList>
            <consortium name="US DOE Joint Genome Institute (JGI-PGF)"/>
            <person name="Daligault H."/>
            <person name="Lapidus A."/>
            <person name="Zeytun A."/>
            <person name="Nolan M."/>
            <person name="Lucas S."/>
            <person name="Del Rio T.G."/>
            <person name="Tice H."/>
            <person name="Cheng J.F."/>
            <person name="Tapia R."/>
            <person name="Han C."/>
            <person name="Goodwin L."/>
            <person name="Pitluck S."/>
            <person name="Liolios K."/>
            <person name="Pagani I."/>
            <person name="Ivanova N."/>
            <person name="Huntemann M."/>
            <person name="Mavromatis K."/>
            <person name="Mikhailova N."/>
            <person name="Pati A."/>
            <person name="Chen A."/>
            <person name="Palaniappan K."/>
            <person name="Land M."/>
            <person name="Hauser L."/>
            <person name="Brambilla E.M."/>
            <person name="Rohde M."/>
            <person name="Verbarg S."/>
            <person name="Goker M."/>
            <person name="Bristow J."/>
            <person name="Eisen J.A."/>
            <person name="Markowitz V."/>
            <person name="Hugenholtz P."/>
            <person name="Kyrpides N.C."/>
            <person name="Klenk H.P."/>
            <person name="Woyke T."/>
        </authorList>
    </citation>
    <scope>NUCLEOTIDE SEQUENCE [LARGE SCALE GENOMIC DNA]</scope>
    <source>
        <strain evidence="5">ATCC 27775 / DSM 1100 / LMG 10767 / O</strain>
    </source>
</reference>
<dbReference type="PANTHER" id="PTHR10366:SF564">
    <property type="entry name" value="STEROL-4-ALPHA-CARBOXYLATE 3-DEHYDROGENASE, DECARBOXYLATING"/>
    <property type="match status" value="1"/>
</dbReference>
<dbReference type="HOGENOM" id="CLU_007383_9_2_10"/>
<dbReference type="eggNOG" id="COG0451">
    <property type="taxonomic scope" value="Bacteria"/>
</dbReference>
<dbReference type="PANTHER" id="PTHR10366">
    <property type="entry name" value="NAD DEPENDENT EPIMERASE/DEHYDRATASE"/>
    <property type="match status" value="1"/>
</dbReference>